<keyword evidence="3" id="KW-0560">Oxidoreductase</keyword>
<evidence type="ECO:0000256" key="1">
    <source>
        <dbReference type="ARBA" id="ARBA00005086"/>
    </source>
</evidence>
<dbReference type="GO" id="GO:0070403">
    <property type="term" value="F:NAD+ binding"/>
    <property type="evidence" value="ECO:0007669"/>
    <property type="project" value="InterPro"/>
</dbReference>
<proteinExistence type="inferred from homology"/>
<keyword evidence="5" id="KW-0732">Signal</keyword>
<dbReference type="SUPFAM" id="SSF51735">
    <property type="entry name" value="NAD(P)-binding Rossmann-fold domains"/>
    <property type="match status" value="1"/>
</dbReference>
<evidence type="ECO:0000256" key="2">
    <source>
        <dbReference type="ARBA" id="ARBA00009463"/>
    </source>
</evidence>
<dbReference type="Pfam" id="PF00725">
    <property type="entry name" value="3HCDH"/>
    <property type="match status" value="1"/>
</dbReference>
<dbReference type="InterPro" id="IPR036291">
    <property type="entry name" value="NAD(P)-bd_dom_sf"/>
</dbReference>
<dbReference type="GeneID" id="99774072"/>
<dbReference type="EMBL" id="NCWY01000009">
    <property type="protein sequence ID" value="PAK95051.1"/>
    <property type="molecule type" value="Genomic_DNA"/>
</dbReference>
<accession>A0A269ZBT8</accession>
<name>A0A269ZBT8_9MICO</name>
<dbReference type="Gene3D" id="3.40.50.720">
    <property type="entry name" value="NAD(P)-binding Rossmann-like Domain"/>
    <property type="match status" value="1"/>
</dbReference>
<evidence type="ECO:0000256" key="5">
    <source>
        <dbReference type="SAM" id="SignalP"/>
    </source>
</evidence>
<dbReference type="InterPro" id="IPR013328">
    <property type="entry name" value="6PGD_dom2"/>
</dbReference>
<comment type="pathway">
    <text evidence="1">Lipid metabolism; butanoate metabolism.</text>
</comment>
<dbReference type="SUPFAM" id="SSF48179">
    <property type="entry name" value="6-phosphogluconate dehydrogenase C-terminal domain-like"/>
    <property type="match status" value="1"/>
</dbReference>
<dbReference type="Pfam" id="PF02737">
    <property type="entry name" value="3HCDH_N"/>
    <property type="match status" value="1"/>
</dbReference>
<dbReference type="GO" id="GO:0006631">
    <property type="term" value="P:fatty acid metabolic process"/>
    <property type="evidence" value="ECO:0007669"/>
    <property type="project" value="InterPro"/>
</dbReference>
<dbReference type="GO" id="GO:0016616">
    <property type="term" value="F:oxidoreductase activity, acting on the CH-OH group of donors, NAD or NADP as acceptor"/>
    <property type="evidence" value="ECO:0007669"/>
    <property type="project" value="InterPro"/>
</dbReference>
<protein>
    <submittedName>
        <fullName evidence="8">3-hydroxyacyl-CoA dehydrogenase</fullName>
    </submittedName>
</protein>
<evidence type="ECO:0000256" key="3">
    <source>
        <dbReference type="ARBA" id="ARBA00023002"/>
    </source>
</evidence>
<dbReference type="Gene3D" id="1.10.1040.10">
    <property type="entry name" value="N-(1-d-carboxylethyl)-l-norvaline Dehydrogenase, domain 2"/>
    <property type="match status" value="1"/>
</dbReference>
<dbReference type="AlphaFoldDB" id="A0A269ZBT8"/>
<comment type="similarity">
    <text evidence="2">Belongs to the 3-hydroxyacyl-CoA dehydrogenase family.</text>
</comment>
<dbReference type="InterPro" id="IPR008927">
    <property type="entry name" value="6-PGluconate_DH-like_C_sf"/>
</dbReference>
<dbReference type="PANTHER" id="PTHR48075:SF5">
    <property type="entry name" value="3-HYDROXYBUTYRYL-COA DEHYDROGENASE"/>
    <property type="match status" value="1"/>
</dbReference>
<feature type="signal peptide" evidence="5">
    <location>
        <begin position="1"/>
        <end position="16"/>
    </location>
</feature>
<sequence length="328" mass="34622">MRVAIIGTGVIGAAWAAGFLTAGHEVTAFDPAPDAEARLRDRVTAARSAGAATAGGPPADGSVPDDTAAPPDGDTLAEALERLRFASSLAEAVAEADFVQENGPERLEIKRDLLAQIDAATPASALIASSTSGFAPTEIAAQATTAPERIVVGHPFNPAHLIPLVEVVAHPEAPAEIGQRALEVYRSIGKKPILVRAELPGHVVNRLQAALWQEAYSLVERGVVSVSDIDTAISYGPGLRWAILGPLAIQHLSGGPGGMRHLLDHLGPPQEVWMHDLRQVHLGEELKDKLIAGVDEELAGRDTEAMARDRDAMIGEILALRQRYESLP</sequence>
<organism evidence="8 9">
    <name type="scientific">Brevibacterium casei</name>
    <dbReference type="NCBI Taxonomy" id="33889"/>
    <lineage>
        <taxon>Bacteria</taxon>
        <taxon>Bacillati</taxon>
        <taxon>Actinomycetota</taxon>
        <taxon>Actinomycetes</taxon>
        <taxon>Micrococcales</taxon>
        <taxon>Brevibacteriaceae</taxon>
        <taxon>Brevibacterium</taxon>
    </lineage>
</organism>
<feature type="region of interest" description="Disordered" evidence="4">
    <location>
        <begin position="44"/>
        <end position="74"/>
    </location>
</feature>
<feature type="domain" description="3-hydroxyacyl-CoA dehydrogenase NAD binding" evidence="7">
    <location>
        <begin position="3"/>
        <end position="196"/>
    </location>
</feature>
<feature type="domain" description="3-hydroxyacyl-CoA dehydrogenase C-terminal" evidence="6">
    <location>
        <begin position="201"/>
        <end position="269"/>
    </location>
</feature>
<comment type="caution">
    <text evidence="8">The sequence shown here is derived from an EMBL/GenBank/DDBJ whole genome shotgun (WGS) entry which is preliminary data.</text>
</comment>
<dbReference type="InterPro" id="IPR006108">
    <property type="entry name" value="3HC_DH_C"/>
</dbReference>
<dbReference type="Proteomes" id="UP000216867">
    <property type="component" value="Unassembled WGS sequence"/>
</dbReference>
<evidence type="ECO:0000313" key="8">
    <source>
        <dbReference type="EMBL" id="PAK95051.1"/>
    </source>
</evidence>
<dbReference type="InterPro" id="IPR006176">
    <property type="entry name" value="3-OHacyl-CoA_DH_NAD-bd"/>
</dbReference>
<feature type="compositionally biased region" description="Low complexity" evidence="4">
    <location>
        <begin position="45"/>
        <end position="74"/>
    </location>
</feature>
<reference evidence="8 9" key="1">
    <citation type="submission" date="2017-04" db="EMBL/GenBank/DDBJ databases">
        <title>Kefir bacterial isolates.</title>
        <authorList>
            <person name="Kim Y."/>
            <person name="Blasche S."/>
            <person name="Patil K.R."/>
        </authorList>
    </citation>
    <scope>NUCLEOTIDE SEQUENCE [LARGE SCALE GENOMIC DNA]</scope>
    <source>
        <strain evidence="8 9">OG2</strain>
    </source>
</reference>
<evidence type="ECO:0000259" key="6">
    <source>
        <dbReference type="Pfam" id="PF00725"/>
    </source>
</evidence>
<gene>
    <name evidence="8" type="ORF">B8X04_11200</name>
</gene>
<evidence type="ECO:0000313" key="9">
    <source>
        <dbReference type="Proteomes" id="UP000216867"/>
    </source>
</evidence>
<evidence type="ECO:0000256" key="4">
    <source>
        <dbReference type="SAM" id="MobiDB-lite"/>
    </source>
</evidence>
<dbReference type="PANTHER" id="PTHR48075">
    <property type="entry name" value="3-HYDROXYACYL-COA DEHYDROGENASE FAMILY PROTEIN"/>
    <property type="match status" value="1"/>
</dbReference>
<feature type="chain" id="PRO_5039093082" evidence="5">
    <location>
        <begin position="17"/>
        <end position="328"/>
    </location>
</feature>
<evidence type="ECO:0000259" key="7">
    <source>
        <dbReference type="Pfam" id="PF02737"/>
    </source>
</evidence>
<dbReference type="RefSeq" id="WP_095376320.1">
    <property type="nucleotide sequence ID" value="NZ_CP065629.1"/>
</dbReference>